<evidence type="ECO:0000256" key="7">
    <source>
        <dbReference type="ARBA" id="ARBA00022801"/>
    </source>
</evidence>
<keyword evidence="5" id="KW-0540">Nuclease</keyword>
<dbReference type="InterPro" id="IPR043128">
    <property type="entry name" value="Rev_trsase/Diguanyl_cyclase"/>
</dbReference>
<feature type="compositionally biased region" description="Basic and acidic residues" evidence="9">
    <location>
        <begin position="1285"/>
        <end position="1299"/>
    </location>
</feature>
<organism evidence="13 14">
    <name type="scientific">Aphanomyces euteiches</name>
    <dbReference type="NCBI Taxonomy" id="100861"/>
    <lineage>
        <taxon>Eukaryota</taxon>
        <taxon>Sar</taxon>
        <taxon>Stramenopiles</taxon>
        <taxon>Oomycota</taxon>
        <taxon>Saprolegniomycetes</taxon>
        <taxon>Saprolegniales</taxon>
        <taxon>Verrucalvaceae</taxon>
        <taxon>Aphanomyces</taxon>
    </lineage>
</organism>
<dbReference type="FunFam" id="3.30.70.270:FF:000020">
    <property type="entry name" value="Transposon Tf2-6 polyprotein-like Protein"/>
    <property type="match status" value="1"/>
</dbReference>
<dbReference type="EMBL" id="VJMJ01000178">
    <property type="protein sequence ID" value="KAF0728441.1"/>
    <property type="molecule type" value="Genomic_DNA"/>
</dbReference>
<feature type="region of interest" description="Disordered" evidence="9">
    <location>
        <begin position="1265"/>
        <end position="1335"/>
    </location>
</feature>
<dbReference type="Pfam" id="PF13975">
    <property type="entry name" value="gag-asp_proteas"/>
    <property type="match status" value="1"/>
</dbReference>
<feature type="compositionally biased region" description="Basic and acidic residues" evidence="9">
    <location>
        <begin position="674"/>
        <end position="688"/>
    </location>
</feature>
<dbReference type="Gene3D" id="2.40.70.10">
    <property type="entry name" value="Acid Proteases"/>
    <property type="match status" value="1"/>
</dbReference>
<dbReference type="Gene3D" id="3.10.20.370">
    <property type="match status" value="1"/>
</dbReference>
<feature type="region of interest" description="Disordered" evidence="9">
    <location>
        <begin position="393"/>
        <end position="421"/>
    </location>
</feature>
<evidence type="ECO:0000256" key="2">
    <source>
        <dbReference type="ARBA" id="ARBA00022670"/>
    </source>
</evidence>
<accession>A0A6G0WMA7</accession>
<evidence type="ECO:0000256" key="6">
    <source>
        <dbReference type="ARBA" id="ARBA00022759"/>
    </source>
</evidence>
<dbReference type="SUPFAM" id="SSF50630">
    <property type="entry name" value="Acid proteases"/>
    <property type="match status" value="1"/>
</dbReference>
<dbReference type="GO" id="GO:0003964">
    <property type="term" value="F:RNA-directed DNA polymerase activity"/>
    <property type="evidence" value="ECO:0007669"/>
    <property type="project" value="UniProtKB-KW"/>
</dbReference>
<dbReference type="PANTHER" id="PTHR37984:SF5">
    <property type="entry name" value="PROTEIN NYNRIN-LIKE"/>
    <property type="match status" value="1"/>
</dbReference>
<keyword evidence="3" id="KW-0808">Transferase</keyword>
<feature type="compositionally biased region" description="Basic and acidic residues" evidence="9">
    <location>
        <begin position="50"/>
        <end position="59"/>
    </location>
</feature>
<dbReference type="FunFam" id="3.10.10.10:FF:000007">
    <property type="entry name" value="Retrovirus-related Pol polyprotein from transposon 17.6-like Protein"/>
    <property type="match status" value="1"/>
</dbReference>
<name>A0A6G0WMA7_9STRA</name>
<dbReference type="GO" id="GO:0006508">
    <property type="term" value="P:proteolysis"/>
    <property type="evidence" value="ECO:0007669"/>
    <property type="project" value="UniProtKB-KW"/>
</dbReference>
<dbReference type="CDD" id="cd09274">
    <property type="entry name" value="RNase_HI_RT_Ty3"/>
    <property type="match status" value="1"/>
</dbReference>
<evidence type="ECO:0000259" key="11">
    <source>
        <dbReference type="PROSITE" id="PS50878"/>
    </source>
</evidence>
<dbReference type="InterPro" id="IPR043502">
    <property type="entry name" value="DNA/RNA_pol_sf"/>
</dbReference>
<sequence>MLRDVAHPLPEPITSGDSTCRYETDDASIPFDLPPLEPLSDDESDNESGYDEHKTKPTEIHQISSLHSEATSEDQLVTNPLNEPDQPDLSSTPDLTSTLLRSNEIPAPVFTPAQIEAIVTGDFVGISESVADIEDRMMPISSADIEGQIKKIRSRRKDPAHTDLVTAITKTLKRPLTRDEKIIMETPDALDDPDRWLKWFETTLNTCEEARRASRDFRNTHEGRPAIVAAIKCFNTRQLRLFDSAYPDSYPTPISSISMKKPTITPLCPSVRNTASTSAYKSALRTRIRKSESAGKPRLTVRFKDKAEYRYDRLQEAVSIHLSDLKGTRLSGKLWRRIRGATPARRTLISRILKSSPSSPDPDLEPVPSNPTPTVTDPDQARDASETLVATLLDELPSDPTSLSSLGGDRAPPRPHPPDGRDLFTNPSNFPARLLCAIGPLNQAPTVAVTINGVPVSALIDTGAIISVISEECWVRAGSPTLWKSRTNMISVQGQSLQTLGLRTFTIRLAERTELFPFHVMPGTVSHSILGIDYLRRVHAQIDLIQNCLIVPGTSRPLSLIHKSDFVNPSNEHEVSISSITMANPTSTKITIKESLQLPGYHRQMVCCMPLAPLREGTHVLVETTIASEILLVARSLNTVRHGVVWVQVQNPTESEIDWGPQTQIGTATVLPSDYHDGTSIDSTKDDVNPTQTDSKRNPTRTDSTRDPTRTYTDKSPIALTQQIYPGLIAVVTDTPPTKTTNKRTAVKEEIPINWEGSSLNPLQCETIRQLLLEFDLFVTTSKAPGRTDRIKCTINTGNAAPIKSAPFRVSQREGELMEAEIRQYEELGLIRPSTSPWASPVLMIQKPDGSIRFCIDYRKLNDVTIKDRYPMPRVDDLLDVLGKSKYFSTMDVASGYWNVRMDEDSIPKTAFICKFGLYEWLVMPFGLCNAVPQFERLMEDVLRDQLWQSCLVYLDDVIVFSADFASHLSRLRQVLQCLQDAGFKLKMSKCHWGKTSVTFLGHIVTPAGILPNPEKVKSVLKIRPLRNVAEVRAFLGLAGYFRRFIQGFAAISKPLEHLKTAEKFVWTPECDDALNILKRKLVSPPILAYPDFDLPFFILVDACPIAVGAVLMQHQNKKDRVVAYASQAFDSTHQKWITKHDGISEIECYGIVWATKKFRPYIDRRPFTIYTDHGALVWLFKPGSHSTNGKLARWVVHLQSLDFTVVHRPGSKMGCADGLSRLPLEPTLADIESSPTYRYDVSASEWDRQLTIAAIQTRSISKSVSDTRARLVAEQPESDPYPEPPDHDPPDRTPRTDFSHPSATNESEDGFFSSRGEGDSGSDENEETRSIQSARLPKYSRIKYRLPPKLLQVEQAKDLFVQAVKGYLQDNVMPMDSDTLQILTRTGKHFTTDKGILYRRTILKSPLRNPSVIKVPVIPLTMIKTILEICHDSSLSGHFGVVRTTERVKRFGYWRGWRDDVAEYCKKCLRCGAAKGTRPWKQGLTQRMPVYKLRGPFSFLVVDALGPFPLTPTGNKFVLIFVDYFTRWPEAFAVPDLKTSTFIRILVDEIACRYGVPDHLLSDRGTNFVSELARTFTKHSASTS</sequence>
<dbReference type="VEuPathDB" id="FungiDB:AeMF1_003982"/>
<dbReference type="VEuPathDB" id="FungiDB:AeMF1_019511"/>
<dbReference type="Pfam" id="PF17917">
    <property type="entry name" value="RT_RNaseH"/>
    <property type="match status" value="1"/>
</dbReference>
<dbReference type="Pfam" id="PF17921">
    <property type="entry name" value="Integrase_H2C2"/>
    <property type="match status" value="1"/>
</dbReference>
<dbReference type="SUPFAM" id="SSF53098">
    <property type="entry name" value="Ribonuclease H-like"/>
    <property type="match status" value="1"/>
</dbReference>
<dbReference type="SUPFAM" id="SSF56672">
    <property type="entry name" value="DNA/RNA polymerases"/>
    <property type="match status" value="1"/>
</dbReference>
<gene>
    <name evidence="13" type="ORF">Ae201684_013804</name>
</gene>
<proteinExistence type="predicted"/>
<dbReference type="InterPro" id="IPR001995">
    <property type="entry name" value="Peptidase_A2_cat"/>
</dbReference>
<feature type="compositionally biased region" description="Acidic residues" evidence="9">
    <location>
        <begin position="39"/>
        <end position="49"/>
    </location>
</feature>
<dbReference type="GO" id="GO:0004519">
    <property type="term" value="F:endonuclease activity"/>
    <property type="evidence" value="ECO:0007669"/>
    <property type="project" value="UniProtKB-KW"/>
</dbReference>
<dbReference type="InterPro" id="IPR012337">
    <property type="entry name" value="RNaseH-like_sf"/>
</dbReference>
<evidence type="ECO:0000256" key="8">
    <source>
        <dbReference type="ARBA" id="ARBA00022918"/>
    </source>
</evidence>
<feature type="region of interest" description="Disordered" evidence="9">
    <location>
        <begin position="1"/>
        <end position="96"/>
    </location>
</feature>
<dbReference type="Pfam" id="PF00078">
    <property type="entry name" value="RVT_1"/>
    <property type="match status" value="1"/>
</dbReference>
<dbReference type="Gene3D" id="3.30.70.270">
    <property type="match status" value="2"/>
</dbReference>
<keyword evidence="14" id="KW-1185">Reference proteome</keyword>
<evidence type="ECO:0000313" key="13">
    <source>
        <dbReference type="EMBL" id="KAF0728441.1"/>
    </source>
</evidence>
<dbReference type="InterPro" id="IPR000477">
    <property type="entry name" value="RT_dom"/>
</dbReference>
<dbReference type="InterPro" id="IPR041588">
    <property type="entry name" value="Integrase_H2C2"/>
</dbReference>
<evidence type="ECO:0000259" key="12">
    <source>
        <dbReference type="PROSITE" id="PS50994"/>
    </source>
</evidence>
<dbReference type="FunFam" id="3.10.20.370:FF:000001">
    <property type="entry name" value="Retrovirus-related Pol polyprotein from transposon 17.6-like protein"/>
    <property type="match status" value="1"/>
</dbReference>
<keyword evidence="2" id="KW-0645">Protease</keyword>
<keyword evidence="4" id="KW-0548">Nucleotidyltransferase</keyword>
<dbReference type="PROSITE" id="PS50878">
    <property type="entry name" value="RT_POL"/>
    <property type="match status" value="1"/>
</dbReference>
<dbReference type="InterPro" id="IPR001584">
    <property type="entry name" value="Integrase_cat-core"/>
</dbReference>
<keyword evidence="8" id="KW-0695">RNA-directed DNA polymerase</keyword>
<dbReference type="Pfam" id="PF00665">
    <property type="entry name" value="rve"/>
    <property type="match status" value="1"/>
</dbReference>
<dbReference type="GO" id="GO:0003676">
    <property type="term" value="F:nucleic acid binding"/>
    <property type="evidence" value="ECO:0007669"/>
    <property type="project" value="InterPro"/>
</dbReference>
<dbReference type="Gene3D" id="3.30.420.10">
    <property type="entry name" value="Ribonuclease H-like superfamily/Ribonuclease H"/>
    <property type="match status" value="1"/>
</dbReference>
<protein>
    <recommendedName>
        <fullName evidence="1">RNA-directed DNA polymerase</fullName>
        <ecNumber evidence="1">2.7.7.49</ecNumber>
    </recommendedName>
</protein>
<feature type="domain" description="Peptidase A2" evidence="10">
    <location>
        <begin position="456"/>
        <end position="534"/>
    </location>
</feature>
<dbReference type="InterPro" id="IPR021109">
    <property type="entry name" value="Peptidase_aspartic_dom_sf"/>
</dbReference>
<evidence type="ECO:0000256" key="4">
    <source>
        <dbReference type="ARBA" id="ARBA00022695"/>
    </source>
</evidence>
<dbReference type="PROSITE" id="PS50994">
    <property type="entry name" value="INTEGRASE"/>
    <property type="match status" value="1"/>
</dbReference>
<evidence type="ECO:0000256" key="9">
    <source>
        <dbReference type="SAM" id="MobiDB-lite"/>
    </source>
</evidence>
<dbReference type="Gene3D" id="1.10.340.70">
    <property type="match status" value="1"/>
</dbReference>
<feature type="compositionally biased region" description="Basic and acidic residues" evidence="9">
    <location>
        <begin position="703"/>
        <end position="713"/>
    </location>
</feature>
<dbReference type="EC" id="2.7.7.49" evidence="1"/>
<evidence type="ECO:0000259" key="10">
    <source>
        <dbReference type="PROSITE" id="PS50175"/>
    </source>
</evidence>
<dbReference type="CDD" id="cd01647">
    <property type="entry name" value="RT_LTR"/>
    <property type="match status" value="1"/>
</dbReference>
<dbReference type="GO" id="GO:0015074">
    <property type="term" value="P:DNA integration"/>
    <property type="evidence" value="ECO:0007669"/>
    <property type="project" value="InterPro"/>
</dbReference>
<dbReference type="GO" id="GO:0004190">
    <property type="term" value="F:aspartic-type endopeptidase activity"/>
    <property type="evidence" value="ECO:0007669"/>
    <property type="project" value="InterPro"/>
</dbReference>
<dbReference type="CDD" id="cd00303">
    <property type="entry name" value="retropepsin_like"/>
    <property type="match status" value="1"/>
</dbReference>
<dbReference type="PROSITE" id="PS50175">
    <property type="entry name" value="ASP_PROT_RETROV"/>
    <property type="match status" value="1"/>
</dbReference>
<evidence type="ECO:0000313" key="14">
    <source>
        <dbReference type="Proteomes" id="UP000481153"/>
    </source>
</evidence>
<feature type="domain" description="Integrase catalytic" evidence="12">
    <location>
        <begin position="1493"/>
        <end position="1585"/>
    </location>
</feature>
<dbReference type="FunFam" id="1.10.340.70:FF:000001">
    <property type="entry name" value="Retrovirus-related Pol polyprotein from transposon gypsy-like Protein"/>
    <property type="match status" value="1"/>
</dbReference>
<evidence type="ECO:0000256" key="5">
    <source>
        <dbReference type="ARBA" id="ARBA00022722"/>
    </source>
</evidence>
<feature type="compositionally biased region" description="Polar residues" evidence="9">
    <location>
        <begin position="61"/>
        <end position="81"/>
    </location>
</feature>
<evidence type="ECO:0000256" key="1">
    <source>
        <dbReference type="ARBA" id="ARBA00012493"/>
    </source>
</evidence>
<feature type="region of interest" description="Disordered" evidence="9">
    <location>
        <begin position="668"/>
        <end position="713"/>
    </location>
</feature>
<dbReference type="InterPro" id="IPR050951">
    <property type="entry name" value="Retrovirus_Pol_polyprotein"/>
</dbReference>
<feature type="compositionally biased region" description="Low complexity" evidence="9">
    <location>
        <begin position="87"/>
        <end position="96"/>
    </location>
</feature>
<dbReference type="InterPro" id="IPR036397">
    <property type="entry name" value="RNaseH_sf"/>
</dbReference>
<feature type="region of interest" description="Disordered" evidence="9">
    <location>
        <begin position="351"/>
        <end position="381"/>
    </location>
</feature>
<dbReference type="InterPro" id="IPR041373">
    <property type="entry name" value="RT_RNaseH"/>
</dbReference>
<dbReference type="PANTHER" id="PTHR37984">
    <property type="entry name" value="PROTEIN CBG26694"/>
    <property type="match status" value="1"/>
</dbReference>
<dbReference type="Gene3D" id="3.10.10.10">
    <property type="entry name" value="HIV Type 1 Reverse Transcriptase, subunit A, domain 1"/>
    <property type="match status" value="1"/>
</dbReference>
<dbReference type="VEuPathDB" id="FungiDB:AeMF1_003981"/>
<feature type="domain" description="Reverse transcriptase" evidence="11">
    <location>
        <begin position="826"/>
        <end position="1005"/>
    </location>
</feature>
<dbReference type="Proteomes" id="UP000481153">
    <property type="component" value="Unassembled WGS sequence"/>
</dbReference>
<keyword evidence="6" id="KW-0255">Endonuclease</keyword>
<evidence type="ECO:0000256" key="3">
    <source>
        <dbReference type="ARBA" id="ARBA00022679"/>
    </source>
</evidence>
<keyword evidence="7" id="KW-0378">Hydrolase</keyword>
<reference evidence="13 14" key="1">
    <citation type="submission" date="2019-07" db="EMBL/GenBank/DDBJ databases">
        <title>Genomics analysis of Aphanomyces spp. identifies a new class of oomycete effector associated with host adaptation.</title>
        <authorList>
            <person name="Gaulin E."/>
        </authorList>
    </citation>
    <scope>NUCLEOTIDE SEQUENCE [LARGE SCALE GENOMIC DNA]</scope>
    <source>
        <strain evidence="13 14">ATCC 201684</strain>
    </source>
</reference>
<comment type="caution">
    <text evidence="13">The sequence shown here is derived from an EMBL/GenBank/DDBJ whole genome shotgun (WGS) entry which is preliminary data.</text>
</comment>